<keyword evidence="1" id="KW-0547">Nucleotide-binding</keyword>
<dbReference type="SUPFAM" id="SSF50465">
    <property type="entry name" value="EF-Tu/eEF-1alpha/eIF2-gamma C-terminal domain"/>
    <property type="match status" value="1"/>
</dbReference>
<sequence length="62" mass="6759">MLRGGDHAEVVVRAARRVPAETDGRLRRVVLRGRQGTVGVGVIVRLLRDKRGSRPEDGEGEA</sequence>
<protein>
    <recommendedName>
        <fullName evidence="5">Translation elongation factor EFTu/EF1A C-terminal domain-containing protein</fullName>
    </recommendedName>
</protein>
<dbReference type="InterPro" id="IPR009001">
    <property type="entry name" value="Transl_elong_EF1A/Init_IF2_C"/>
</dbReference>
<keyword evidence="2" id="KW-0342">GTP-binding</keyword>
<evidence type="ECO:0000256" key="1">
    <source>
        <dbReference type="ARBA" id="ARBA00022741"/>
    </source>
</evidence>
<evidence type="ECO:0000313" key="4">
    <source>
        <dbReference type="Proteomes" id="UP000218209"/>
    </source>
</evidence>
<dbReference type="EMBL" id="KV918819">
    <property type="protein sequence ID" value="OSX78168.1"/>
    <property type="molecule type" value="Genomic_DNA"/>
</dbReference>
<organism evidence="3 4">
    <name type="scientific">Porphyra umbilicalis</name>
    <name type="common">Purple laver</name>
    <name type="synonym">Red alga</name>
    <dbReference type="NCBI Taxonomy" id="2786"/>
    <lineage>
        <taxon>Eukaryota</taxon>
        <taxon>Rhodophyta</taxon>
        <taxon>Bangiophyceae</taxon>
        <taxon>Bangiales</taxon>
        <taxon>Bangiaceae</taxon>
        <taxon>Porphyra</taxon>
    </lineage>
</organism>
<accession>A0A1X6PBD3</accession>
<name>A0A1X6PBD3_PORUM</name>
<reference evidence="3 4" key="1">
    <citation type="submission" date="2017-03" db="EMBL/GenBank/DDBJ databases">
        <title>WGS assembly of Porphyra umbilicalis.</title>
        <authorList>
            <person name="Brawley S.H."/>
            <person name="Blouin N.A."/>
            <person name="Ficko-Blean E."/>
            <person name="Wheeler G.L."/>
            <person name="Lohr M."/>
            <person name="Goodson H.V."/>
            <person name="Jenkins J.W."/>
            <person name="Blaby-Haas C.E."/>
            <person name="Helliwell K.E."/>
            <person name="Chan C."/>
            <person name="Marriage T."/>
            <person name="Bhattacharya D."/>
            <person name="Klein A.S."/>
            <person name="Badis Y."/>
            <person name="Brodie J."/>
            <person name="Cao Y."/>
            <person name="Collen J."/>
            <person name="Dittami S.M."/>
            <person name="Gachon C.M."/>
            <person name="Green B.R."/>
            <person name="Karpowicz S."/>
            <person name="Kim J.W."/>
            <person name="Kudahl U."/>
            <person name="Lin S."/>
            <person name="Michel G."/>
            <person name="Mittag M."/>
            <person name="Olson B.J."/>
            <person name="Pangilinan J."/>
            <person name="Peng Y."/>
            <person name="Qiu H."/>
            <person name="Shu S."/>
            <person name="Singer J.T."/>
            <person name="Smith A.G."/>
            <person name="Sprecher B.N."/>
            <person name="Wagner V."/>
            <person name="Wang W."/>
            <person name="Wang Z.-Y."/>
            <person name="Yan J."/>
            <person name="Yarish C."/>
            <person name="Zoeuner-Riek S."/>
            <person name="Zhuang Y."/>
            <person name="Zou Y."/>
            <person name="Lindquist E.A."/>
            <person name="Grimwood J."/>
            <person name="Barry K."/>
            <person name="Rokhsar D.S."/>
            <person name="Schmutz J."/>
            <person name="Stiller J.W."/>
            <person name="Grossman A.R."/>
            <person name="Prochnik S.E."/>
        </authorList>
    </citation>
    <scope>NUCLEOTIDE SEQUENCE [LARGE SCALE GENOMIC DNA]</scope>
    <source>
        <strain evidence="3">4086291</strain>
    </source>
</reference>
<keyword evidence="4" id="KW-1185">Reference proteome</keyword>
<evidence type="ECO:0008006" key="5">
    <source>
        <dbReference type="Google" id="ProtNLM"/>
    </source>
</evidence>
<evidence type="ECO:0000313" key="3">
    <source>
        <dbReference type="EMBL" id="OSX78168.1"/>
    </source>
</evidence>
<dbReference type="AlphaFoldDB" id="A0A1X6PBD3"/>
<evidence type="ECO:0000256" key="2">
    <source>
        <dbReference type="ARBA" id="ARBA00023134"/>
    </source>
</evidence>
<gene>
    <name evidence="3" type="ORF">BU14_0118s0019</name>
</gene>
<dbReference type="Proteomes" id="UP000218209">
    <property type="component" value="Unassembled WGS sequence"/>
</dbReference>
<proteinExistence type="predicted"/>
<dbReference type="GO" id="GO:0005525">
    <property type="term" value="F:GTP binding"/>
    <property type="evidence" value="ECO:0007669"/>
    <property type="project" value="UniProtKB-KW"/>
</dbReference>